<dbReference type="Proteomes" id="UP000557872">
    <property type="component" value="Unassembled WGS sequence"/>
</dbReference>
<dbReference type="RefSeq" id="WP_178933837.1">
    <property type="nucleotide sequence ID" value="NZ_JACBAZ010000007.1"/>
</dbReference>
<reference evidence="3 4" key="1">
    <citation type="submission" date="2020-07" db="EMBL/GenBank/DDBJ databases">
        <title>Roseicoccus Jingziensis gen. nov., sp. nov., isolated from coastal seawater.</title>
        <authorList>
            <person name="Feng X."/>
        </authorList>
    </citation>
    <scope>NUCLEOTIDE SEQUENCE [LARGE SCALE GENOMIC DNA]</scope>
    <source>
        <strain evidence="3 4">N1E253</strain>
    </source>
</reference>
<feature type="coiled-coil region" evidence="1">
    <location>
        <begin position="119"/>
        <end position="146"/>
    </location>
</feature>
<organism evidence="3 4">
    <name type="scientific">Oceaniferula marina</name>
    <dbReference type="NCBI Taxonomy" id="2748318"/>
    <lineage>
        <taxon>Bacteria</taxon>
        <taxon>Pseudomonadati</taxon>
        <taxon>Verrucomicrobiota</taxon>
        <taxon>Verrucomicrobiia</taxon>
        <taxon>Verrucomicrobiales</taxon>
        <taxon>Verrucomicrobiaceae</taxon>
        <taxon>Oceaniferula</taxon>
    </lineage>
</organism>
<feature type="signal peptide" evidence="2">
    <location>
        <begin position="1"/>
        <end position="28"/>
    </location>
</feature>
<proteinExistence type="predicted"/>
<protein>
    <submittedName>
        <fullName evidence="3">Uncharacterized protein</fullName>
    </submittedName>
</protein>
<evidence type="ECO:0000256" key="2">
    <source>
        <dbReference type="SAM" id="SignalP"/>
    </source>
</evidence>
<keyword evidence="1" id="KW-0175">Coiled coil</keyword>
<dbReference type="AlphaFoldDB" id="A0A851GI29"/>
<name>A0A851GI29_9BACT</name>
<accession>A0A851GI29</accession>
<feature type="coiled-coil region" evidence="1">
    <location>
        <begin position="320"/>
        <end position="347"/>
    </location>
</feature>
<feature type="chain" id="PRO_5033005180" evidence="2">
    <location>
        <begin position="29"/>
        <end position="363"/>
    </location>
</feature>
<evidence type="ECO:0000256" key="1">
    <source>
        <dbReference type="SAM" id="Coils"/>
    </source>
</evidence>
<evidence type="ECO:0000313" key="3">
    <source>
        <dbReference type="EMBL" id="NWK57006.1"/>
    </source>
</evidence>
<feature type="coiled-coil region" evidence="1">
    <location>
        <begin position="222"/>
        <end position="249"/>
    </location>
</feature>
<gene>
    <name evidence="3" type="ORF">HW115_15390</name>
</gene>
<comment type="caution">
    <text evidence="3">The sequence shown here is derived from an EMBL/GenBank/DDBJ whole genome shotgun (WGS) entry which is preliminary data.</text>
</comment>
<keyword evidence="2" id="KW-0732">Signal</keyword>
<sequence length="363" mass="41627">MKHSTYATTILSGSLLLSSLTLSQAQNAAQNAAETGEKTPDKKLELLSAEELASRKASIPLIEERIKDREEQIHVIVADIERLNERIEKRIGKIVSTLAKMKDSQNSKTRVAQMKQDVMKGLYRTIEDYNRRRAELKEQLRSGKNSVGDTAANKGIQKFDKKIETRVDQMVELSKSFTEHVDYKKYENDSSDRYGYGGGWGWDSSRVSEEWKQNRRETTFTDKQRKKMVEALKNSIEDLERRNNTLRNKSKEKGISEETRKFYTEDIARNDKTIEARSKQLAGLMQPGSGSTATHSVNRNQAHDTELMIREIANDIRRDNNSMTSSYNELKKRAASLNQTKLNLEARKKWLAEYASQHGDKTK</sequence>
<dbReference type="EMBL" id="JACBAZ010000007">
    <property type="protein sequence ID" value="NWK57006.1"/>
    <property type="molecule type" value="Genomic_DNA"/>
</dbReference>
<evidence type="ECO:0000313" key="4">
    <source>
        <dbReference type="Proteomes" id="UP000557872"/>
    </source>
</evidence>
<keyword evidence="4" id="KW-1185">Reference proteome</keyword>